<protein>
    <submittedName>
        <fullName evidence="1">Uncharacterized protein</fullName>
    </submittedName>
</protein>
<sequence>MFFHSNIFSLRKLMINSGKGQTGIILLKVSLECNLLNPWNVISNYKLT</sequence>
<organism evidence="1 2">
    <name type="scientific">Chitinophaga polysaccharea</name>
    <dbReference type="NCBI Taxonomy" id="1293035"/>
    <lineage>
        <taxon>Bacteria</taxon>
        <taxon>Pseudomonadati</taxon>
        <taxon>Bacteroidota</taxon>
        <taxon>Chitinophagia</taxon>
        <taxon>Chitinophagales</taxon>
        <taxon>Chitinophagaceae</taxon>
        <taxon>Chitinophaga</taxon>
    </lineage>
</organism>
<evidence type="ECO:0000313" key="2">
    <source>
        <dbReference type="Proteomes" id="UP000320811"/>
    </source>
</evidence>
<dbReference type="AlphaFoldDB" id="A0A561PU44"/>
<dbReference type="Proteomes" id="UP000320811">
    <property type="component" value="Unassembled WGS sequence"/>
</dbReference>
<name>A0A561PU44_9BACT</name>
<dbReference type="EMBL" id="VIWO01000003">
    <property type="protein sequence ID" value="TWF41617.1"/>
    <property type="molecule type" value="Genomic_DNA"/>
</dbReference>
<gene>
    <name evidence="1" type="ORF">FHW36_103421</name>
</gene>
<keyword evidence="2" id="KW-1185">Reference proteome</keyword>
<reference evidence="1 2" key="1">
    <citation type="submission" date="2019-06" db="EMBL/GenBank/DDBJ databases">
        <title>Sorghum-associated microbial communities from plants grown in Nebraska, USA.</title>
        <authorList>
            <person name="Schachtman D."/>
        </authorList>
    </citation>
    <scope>NUCLEOTIDE SEQUENCE [LARGE SCALE GENOMIC DNA]</scope>
    <source>
        <strain evidence="1 2">1209</strain>
    </source>
</reference>
<comment type="caution">
    <text evidence="1">The sequence shown here is derived from an EMBL/GenBank/DDBJ whole genome shotgun (WGS) entry which is preliminary data.</text>
</comment>
<evidence type="ECO:0000313" key="1">
    <source>
        <dbReference type="EMBL" id="TWF41617.1"/>
    </source>
</evidence>
<proteinExistence type="predicted"/>
<accession>A0A561PU44</accession>